<dbReference type="Proteomes" id="UP000198598">
    <property type="component" value="Unassembled WGS sequence"/>
</dbReference>
<evidence type="ECO:0000313" key="5">
    <source>
        <dbReference type="Proteomes" id="UP000198598"/>
    </source>
</evidence>
<dbReference type="EMBL" id="FOLQ01000059">
    <property type="protein sequence ID" value="SFF38263.1"/>
    <property type="molecule type" value="Genomic_DNA"/>
</dbReference>
<dbReference type="RefSeq" id="WP_093835423.1">
    <property type="nucleotide sequence ID" value="NZ_FOLQ01000059.1"/>
</dbReference>
<dbReference type="Gene3D" id="2.40.160.20">
    <property type="match status" value="1"/>
</dbReference>
<gene>
    <name evidence="4" type="ORF">SAMN05216167_15911</name>
</gene>
<feature type="signal peptide" evidence="2">
    <location>
        <begin position="1"/>
        <end position="18"/>
    </location>
</feature>
<evidence type="ECO:0000313" key="4">
    <source>
        <dbReference type="EMBL" id="SFF38263.1"/>
    </source>
</evidence>
<feature type="chain" id="PRO_5011744484" evidence="2">
    <location>
        <begin position="19"/>
        <end position="195"/>
    </location>
</feature>
<dbReference type="OrthoDB" id="950753at2"/>
<dbReference type="InterPro" id="IPR011250">
    <property type="entry name" value="OMP/PagP_B-barrel"/>
</dbReference>
<evidence type="ECO:0000259" key="3">
    <source>
        <dbReference type="Pfam" id="PF13505"/>
    </source>
</evidence>
<dbReference type="Pfam" id="PF13505">
    <property type="entry name" value="OMP_b-brl"/>
    <property type="match status" value="1"/>
</dbReference>
<evidence type="ECO:0000256" key="2">
    <source>
        <dbReference type="SAM" id="SignalP"/>
    </source>
</evidence>
<evidence type="ECO:0000256" key="1">
    <source>
        <dbReference type="ARBA" id="ARBA00022729"/>
    </source>
</evidence>
<dbReference type="STRING" id="662367.SAMN05216167_15911"/>
<dbReference type="InterPro" id="IPR027385">
    <property type="entry name" value="Beta-barrel_OMP"/>
</dbReference>
<proteinExistence type="predicted"/>
<dbReference type="AlphaFoldDB" id="A0A1I2I9A4"/>
<reference evidence="4 5" key="1">
    <citation type="submission" date="2016-10" db="EMBL/GenBank/DDBJ databases">
        <authorList>
            <person name="de Groot N.N."/>
        </authorList>
    </citation>
    <scope>NUCLEOTIDE SEQUENCE [LARGE SCALE GENOMIC DNA]</scope>
    <source>
        <strain evidence="4 5">DSM 26130</strain>
    </source>
</reference>
<feature type="domain" description="Outer membrane protein beta-barrel" evidence="3">
    <location>
        <begin position="15"/>
        <end position="173"/>
    </location>
</feature>
<protein>
    <submittedName>
        <fullName evidence="4">Outer membrane protein beta-barrel domain-containing protein</fullName>
    </submittedName>
</protein>
<keyword evidence="1 2" id="KW-0732">Signal</keyword>
<organism evidence="4 5">
    <name type="scientific">Spirosoma endophyticum</name>
    <dbReference type="NCBI Taxonomy" id="662367"/>
    <lineage>
        <taxon>Bacteria</taxon>
        <taxon>Pseudomonadati</taxon>
        <taxon>Bacteroidota</taxon>
        <taxon>Cytophagia</taxon>
        <taxon>Cytophagales</taxon>
        <taxon>Cytophagaceae</taxon>
        <taxon>Spirosoma</taxon>
    </lineage>
</organism>
<accession>A0A1I2I9A4</accession>
<keyword evidence="5" id="KW-1185">Reference proteome</keyword>
<dbReference type="SUPFAM" id="SSF56925">
    <property type="entry name" value="OMPA-like"/>
    <property type="match status" value="1"/>
</dbReference>
<sequence length="195" mass="22222">MKTLLIQFGLIVVPFLSAFSQSRVSLAPTYWFNYGNYAYQTATLHADPATKPYTVASAVGLTARYHFTDTWNFSLGVLYNKNKSPVLFPGMIKVNLITNFVQLPALLHFRSSTHRLSPYFSAGPVFSFYKVVSNQVKTSLVLGAGVDYRLNDKLSWLLEPTYSYLLYNPADTTFEQFINYEAYAFGVQTQLIWRF</sequence>
<name>A0A1I2I9A4_9BACT</name>